<name>A0A0K8R833_IXORI</name>
<evidence type="ECO:0000313" key="9">
    <source>
        <dbReference type="EMBL" id="JAA67231.1"/>
    </source>
</evidence>
<dbReference type="GO" id="GO:0042407">
    <property type="term" value="P:cristae formation"/>
    <property type="evidence" value="ECO:0007669"/>
    <property type="project" value="InterPro"/>
</dbReference>
<dbReference type="Pfam" id="PF09769">
    <property type="entry name" value="ApoO"/>
    <property type="match status" value="1"/>
</dbReference>
<dbReference type="EMBL" id="GADI01006577">
    <property type="protein sequence ID" value="JAA67231.1"/>
    <property type="molecule type" value="mRNA"/>
</dbReference>
<dbReference type="InterPro" id="IPR019166">
    <property type="entry name" value="MIC26/MIC27"/>
</dbReference>
<dbReference type="PANTHER" id="PTHR14564">
    <property type="entry name" value="MICOS COMPLEX SUBUNIT MIC26 / MIC27 FAMILY MEMBER"/>
    <property type="match status" value="1"/>
</dbReference>
<protein>
    <recommendedName>
        <fullName evidence="7">MICOS complex subunit</fullName>
    </recommendedName>
</protein>
<proteinExistence type="evidence at transcript level"/>
<keyword evidence="4" id="KW-1133">Transmembrane helix</keyword>
<comment type="subcellular location">
    <subcellularLocation>
        <location evidence="7">Mitochondrion inner membrane</location>
    </subcellularLocation>
    <subcellularLocation>
        <location evidence="1">Mitochondrion membrane</location>
    </subcellularLocation>
</comment>
<evidence type="ECO:0000256" key="5">
    <source>
        <dbReference type="ARBA" id="ARBA00023128"/>
    </source>
</evidence>
<keyword evidence="3" id="KW-0812">Transmembrane</keyword>
<evidence type="ECO:0000256" key="6">
    <source>
        <dbReference type="ARBA" id="ARBA00023136"/>
    </source>
</evidence>
<sequence length="210" mass="22429">MDVAPKVQAESPAPAEPPKPACKPCCRGKRLKKPSELSIYECPADNVEYELVEEQPGAVENGVRYVRTSLSPYYGTVAAASERAGNIYSTAVEHSKSSYEYITQEDNTIARAMAISLGGLGGLVLGARGGIFKKLIFASMGAGAAAAACYPKEAKEFSQNYLVVARNQVTAGVKQTTGYDLNELFSKVKLPKLPDFSPKTVDQVGQQKSG</sequence>
<comment type="function">
    <text evidence="7">Component of the MICOS complex, a large protein complex of the mitochondrial inner membrane that plays crucial roles in the maintenance of crista junctions, inner membrane architecture, and formation of contact sites to the outer membrane.</text>
</comment>
<accession>A0A0K8R833</accession>
<evidence type="ECO:0000256" key="1">
    <source>
        <dbReference type="ARBA" id="ARBA00004325"/>
    </source>
</evidence>
<evidence type="ECO:0000256" key="8">
    <source>
        <dbReference type="SAM" id="MobiDB-lite"/>
    </source>
</evidence>
<evidence type="ECO:0000256" key="7">
    <source>
        <dbReference type="RuleBase" id="RU363021"/>
    </source>
</evidence>
<comment type="subunit">
    <text evidence="7">Component of the mitochondrial contact site and cristae organizing system (MICOS) complex.</text>
</comment>
<comment type="similarity">
    <text evidence="2">Belongs to the apolipoprotein O/MICOS complex subunit Mic27 family.</text>
</comment>
<reference evidence="9" key="1">
    <citation type="submission" date="2012-12" db="EMBL/GenBank/DDBJ databases">
        <title>Identification and characterization of a phenylalanine ammonia-lyase gene family in Isatis indigotica Fort.</title>
        <authorList>
            <person name="Liu Q."/>
            <person name="Chen J."/>
            <person name="Zhou X."/>
            <person name="Di P."/>
            <person name="Xiao Y."/>
            <person name="Xuan H."/>
            <person name="Zhang L."/>
            <person name="Chen W."/>
        </authorList>
    </citation>
    <scope>NUCLEOTIDE SEQUENCE</scope>
    <source>
        <tissue evidence="9">Salivary gland</tissue>
    </source>
</reference>
<dbReference type="AlphaFoldDB" id="A0A0K8R833"/>
<evidence type="ECO:0000256" key="3">
    <source>
        <dbReference type="ARBA" id="ARBA00022692"/>
    </source>
</evidence>
<feature type="region of interest" description="Disordered" evidence="8">
    <location>
        <begin position="1"/>
        <end position="21"/>
    </location>
</feature>
<keyword evidence="7" id="KW-0999">Mitochondrion inner membrane</keyword>
<keyword evidence="5 7" id="KW-0496">Mitochondrion</keyword>
<evidence type="ECO:0000256" key="2">
    <source>
        <dbReference type="ARBA" id="ARBA00010904"/>
    </source>
</evidence>
<keyword evidence="6" id="KW-0472">Membrane</keyword>
<dbReference type="GO" id="GO:0061617">
    <property type="term" value="C:MICOS complex"/>
    <property type="evidence" value="ECO:0007669"/>
    <property type="project" value="UniProtKB-UniRule"/>
</dbReference>
<evidence type="ECO:0000256" key="4">
    <source>
        <dbReference type="ARBA" id="ARBA00022989"/>
    </source>
</evidence>
<organism evidence="9">
    <name type="scientific">Ixodes ricinus</name>
    <name type="common">Common tick</name>
    <name type="synonym">Acarus ricinus</name>
    <dbReference type="NCBI Taxonomy" id="34613"/>
    <lineage>
        <taxon>Eukaryota</taxon>
        <taxon>Metazoa</taxon>
        <taxon>Ecdysozoa</taxon>
        <taxon>Arthropoda</taxon>
        <taxon>Chelicerata</taxon>
        <taxon>Arachnida</taxon>
        <taxon>Acari</taxon>
        <taxon>Parasitiformes</taxon>
        <taxon>Ixodida</taxon>
        <taxon>Ixodoidea</taxon>
        <taxon>Ixodidae</taxon>
        <taxon>Ixodinae</taxon>
        <taxon>Ixodes</taxon>
    </lineage>
</organism>
<dbReference type="InterPro" id="IPR033182">
    <property type="entry name" value="MIC26/MIC27_animal"/>
</dbReference>
<keyword evidence="9" id="KW-0449">Lipoprotein</keyword>